<evidence type="ECO:0000313" key="2">
    <source>
        <dbReference type="EMBL" id="KYC37537.1"/>
    </source>
</evidence>
<sequence>MTQAIPKLLTHEEFMDWYPNNGVQYELHKGVIVEMAPPTGAHEKVIAFLSRKLTVEFDRLNLPYGIPKTAFVKTPDAESTYSPDILLLNLDNLINEPLFEKQSTVTQAVSVPLVVEVISTNWRDDYYDKFGDYEEMGIPEFWIADYAALGGKKFIGDPKQPTFSVCQLVGDEYQVTKFTGNDLIISPTFPNLKLTAQQVFDSAL</sequence>
<dbReference type="STRING" id="128403.WA1_47840"/>
<dbReference type="InterPro" id="IPR008538">
    <property type="entry name" value="Uma2"/>
</dbReference>
<dbReference type="InterPro" id="IPR012296">
    <property type="entry name" value="Nuclease_put_TT1808"/>
</dbReference>
<evidence type="ECO:0000313" key="3">
    <source>
        <dbReference type="Proteomes" id="UP000076925"/>
    </source>
</evidence>
<dbReference type="Proteomes" id="UP000076925">
    <property type="component" value="Unassembled WGS sequence"/>
</dbReference>
<evidence type="ECO:0000259" key="1">
    <source>
        <dbReference type="Pfam" id="PF05685"/>
    </source>
</evidence>
<dbReference type="CDD" id="cd06260">
    <property type="entry name" value="DUF820-like"/>
    <property type="match status" value="1"/>
</dbReference>
<dbReference type="RefSeq" id="WP_026135116.1">
    <property type="nucleotide sequence ID" value="NZ_KQ976354.1"/>
</dbReference>
<dbReference type="EMBL" id="ANNX02000047">
    <property type="protein sequence ID" value="KYC37537.1"/>
    <property type="molecule type" value="Genomic_DNA"/>
</dbReference>
<gene>
    <name evidence="2" type="ORF">WA1_47840</name>
</gene>
<reference evidence="2 3" key="1">
    <citation type="journal article" date="2013" name="Genome Biol. Evol.">
        <title>Genomes of Stigonematalean cyanobacteria (subsection V) and the evolution of oxygenic photosynthesis from prokaryotes to plastids.</title>
        <authorList>
            <person name="Dagan T."/>
            <person name="Roettger M."/>
            <person name="Stucken K."/>
            <person name="Landan G."/>
            <person name="Koch R."/>
            <person name="Major P."/>
            <person name="Gould S.B."/>
            <person name="Goremykin V.V."/>
            <person name="Rippka R."/>
            <person name="Tandeau de Marsac N."/>
            <person name="Gugger M."/>
            <person name="Lockhart P.J."/>
            <person name="Allen J.F."/>
            <person name="Brune I."/>
            <person name="Maus I."/>
            <person name="Puhler A."/>
            <person name="Martin W.F."/>
        </authorList>
    </citation>
    <scope>NUCLEOTIDE SEQUENCE [LARGE SCALE GENOMIC DNA]</scope>
    <source>
        <strain evidence="2 3">PCC 7110</strain>
    </source>
</reference>
<comment type="caution">
    <text evidence="2">The sequence shown here is derived from an EMBL/GenBank/DDBJ whole genome shotgun (WGS) entry which is preliminary data.</text>
</comment>
<protein>
    <recommendedName>
        <fullName evidence="1">Putative restriction endonuclease domain-containing protein</fullName>
    </recommendedName>
</protein>
<dbReference type="InterPro" id="IPR011335">
    <property type="entry name" value="Restrct_endonuc-II-like"/>
</dbReference>
<dbReference type="SUPFAM" id="SSF52980">
    <property type="entry name" value="Restriction endonuclease-like"/>
    <property type="match status" value="1"/>
</dbReference>
<dbReference type="PANTHER" id="PTHR34107">
    <property type="entry name" value="SLL0198 PROTEIN-RELATED"/>
    <property type="match status" value="1"/>
</dbReference>
<proteinExistence type="predicted"/>
<dbReference type="OrthoDB" id="428427at2"/>
<organism evidence="2 3">
    <name type="scientific">Scytonema hofmannii PCC 7110</name>
    <dbReference type="NCBI Taxonomy" id="128403"/>
    <lineage>
        <taxon>Bacteria</taxon>
        <taxon>Bacillati</taxon>
        <taxon>Cyanobacteriota</taxon>
        <taxon>Cyanophyceae</taxon>
        <taxon>Nostocales</taxon>
        <taxon>Scytonemataceae</taxon>
        <taxon>Scytonema</taxon>
    </lineage>
</organism>
<feature type="domain" description="Putative restriction endonuclease" evidence="1">
    <location>
        <begin position="12"/>
        <end position="196"/>
    </location>
</feature>
<name>A0A139WYK4_9CYAN</name>
<dbReference type="Pfam" id="PF05685">
    <property type="entry name" value="Uma2"/>
    <property type="match status" value="1"/>
</dbReference>
<keyword evidence="3" id="KW-1185">Reference proteome</keyword>
<dbReference type="PANTHER" id="PTHR34107:SF2">
    <property type="entry name" value="SLL0888 PROTEIN"/>
    <property type="match status" value="1"/>
</dbReference>
<dbReference type="AlphaFoldDB" id="A0A139WYK4"/>
<accession>A0A139WYK4</accession>
<dbReference type="Gene3D" id="3.90.1570.10">
    <property type="entry name" value="tt1808, chain A"/>
    <property type="match status" value="1"/>
</dbReference>